<protein>
    <submittedName>
        <fullName evidence="2">Protein of uncharacterized function DUF1211</fullName>
    </submittedName>
</protein>
<keyword evidence="3" id="KW-1185">Reference proteome</keyword>
<dbReference type="RefSeq" id="WP_277875471.1">
    <property type="nucleotide sequence ID" value="NZ_CABVGP010000003.1"/>
</dbReference>
<organism evidence="2 3">
    <name type="scientific">Amycolatopsis camponoti</name>
    <dbReference type="NCBI Taxonomy" id="2606593"/>
    <lineage>
        <taxon>Bacteria</taxon>
        <taxon>Bacillati</taxon>
        <taxon>Actinomycetota</taxon>
        <taxon>Actinomycetes</taxon>
        <taxon>Pseudonocardiales</taxon>
        <taxon>Pseudonocardiaceae</taxon>
        <taxon>Amycolatopsis</taxon>
    </lineage>
</organism>
<keyword evidence="1" id="KW-0812">Transmembrane</keyword>
<reference evidence="2 3" key="1">
    <citation type="submission" date="2019-09" db="EMBL/GenBank/DDBJ databases">
        <authorList>
            <person name="Leyn A S."/>
        </authorList>
    </citation>
    <scope>NUCLEOTIDE SEQUENCE [LARGE SCALE GENOMIC DNA]</scope>
    <source>
        <strain evidence="2">AA231_1</strain>
    </source>
</reference>
<evidence type="ECO:0000256" key="1">
    <source>
        <dbReference type="SAM" id="Phobius"/>
    </source>
</evidence>
<feature type="transmembrane region" description="Helical" evidence="1">
    <location>
        <begin position="12"/>
        <end position="33"/>
    </location>
</feature>
<dbReference type="AlphaFoldDB" id="A0A6I8M7H2"/>
<gene>
    <name evidence="2" type="ORF">AA23TX_08748</name>
</gene>
<keyword evidence="1" id="KW-1133">Transmembrane helix</keyword>
<dbReference type="EMBL" id="CABVGP010000003">
    <property type="protein sequence ID" value="VVJ23865.1"/>
    <property type="molecule type" value="Genomic_DNA"/>
</dbReference>
<dbReference type="Proteomes" id="UP000399805">
    <property type="component" value="Unassembled WGS sequence"/>
</dbReference>
<name>A0A6I8M7H2_9PSEU</name>
<sequence length="42" mass="4723">MIAAFAVSIPVAFFTHWAYACWVVIPFAGNLLFRLRRPAARA</sequence>
<keyword evidence="1" id="KW-0472">Membrane</keyword>
<proteinExistence type="predicted"/>
<evidence type="ECO:0000313" key="2">
    <source>
        <dbReference type="EMBL" id="VVJ23865.1"/>
    </source>
</evidence>
<accession>A0A6I8M7H2</accession>
<evidence type="ECO:0000313" key="3">
    <source>
        <dbReference type="Proteomes" id="UP000399805"/>
    </source>
</evidence>